<evidence type="ECO:0000313" key="2">
    <source>
        <dbReference type="EMBL" id="MFB2893354.1"/>
    </source>
</evidence>
<dbReference type="Pfam" id="PF07589">
    <property type="entry name" value="PEP-CTERM"/>
    <property type="match status" value="1"/>
</dbReference>
<reference evidence="2 3" key="1">
    <citation type="submission" date="2024-09" db="EMBL/GenBank/DDBJ databases">
        <title>Floridaenema gen nov. (Aerosakkonemataceae, Aerosakkonematales ord. nov., Cyanobacteria) from benthic tropical and subtropical fresh waters, with the description of four new species.</title>
        <authorList>
            <person name="Moretto J.A."/>
            <person name="Berthold D.E."/>
            <person name="Lefler F.W."/>
            <person name="Huang I.-S."/>
            <person name="Laughinghouse H. IV."/>
        </authorList>
    </citation>
    <scope>NUCLEOTIDE SEQUENCE [LARGE SCALE GENOMIC DNA]</scope>
    <source>
        <strain evidence="2 3">BLCC-F50</strain>
    </source>
</reference>
<protein>
    <recommendedName>
        <fullName evidence="1">Ice-binding protein C-terminal domain-containing protein</fullName>
    </recommendedName>
</protein>
<dbReference type="Gene3D" id="3.40.390.10">
    <property type="entry name" value="Collagenase (Catalytic Domain)"/>
    <property type="match status" value="1"/>
</dbReference>
<dbReference type="InterPro" id="IPR024079">
    <property type="entry name" value="MetalloPept_cat_dom_sf"/>
</dbReference>
<dbReference type="InterPro" id="IPR013424">
    <property type="entry name" value="Ice-binding_C"/>
</dbReference>
<comment type="caution">
    <text evidence="2">The sequence shown here is derived from an EMBL/GenBank/DDBJ whole genome shotgun (WGS) entry which is preliminary data.</text>
</comment>
<dbReference type="SUPFAM" id="SSF55486">
    <property type="entry name" value="Metalloproteases ('zincins'), catalytic domain"/>
    <property type="match status" value="2"/>
</dbReference>
<proteinExistence type="predicted"/>
<feature type="domain" description="Ice-binding protein C-terminal" evidence="1">
    <location>
        <begin position="284"/>
        <end position="304"/>
    </location>
</feature>
<evidence type="ECO:0000313" key="3">
    <source>
        <dbReference type="Proteomes" id="UP001576784"/>
    </source>
</evidence>
<dbReference type="EMBL" id="JBHFNR010000075">
    <property type="protein sequence ID" value="MFB2893354.1"/>
    <property type="molecule type" value="Genomic_DNA"/>
</dbReference>
<gene>
    <name evidence="2" type="ORF">ACE1CI_10615</name>
</gene>
<dbReference type="RefSeq" id="WP_413263016.1">
    <property type="nucleotide sequence ID" value="NZ_JBHFNR010000075.1"/>
</dbReference>
<name>A0ABV4XNS2_9CYAN</name>
<dbReference type="Proteomes" id="UP001576784">
    <property type="component" value="Unassembled WGS sequence"/>
</dbReference>
<organism evidence="2 3">
    <name type="scientific">Floridaenema flaviceps BLCC-F50</name>
    <dbReference type="NCBI Taxonomy" id="3153642"/>
    <lineage>
        <taxon>Bacteria</taxon>
        <taxon>Bacillati</taxon>
        <taxon>Cyanobacteriota</taxon>
        <taxon>Cyanophyceae</taxon>
        <taxon>Oscillatoriophycideae</taxon>
        <taxon>Aerosakkonematales</taxon>
        <taxon>Aerosakkonemataceae</taxon>
        <taxon>Floridanema</taxon>
        <taxon>Floridanema flaviceps</taxon>
    </lineage>
</organism>
<evidence type="ECO:0000259" key="1">
    <source>
        <dbReference type="Pfam" id="PF07589"/>
    </source>
</evidence>
<accession>A0ABV4XNS2</accession>
<sequence>MLNRQSFKLVFWFGLLTLPGMLVDKADAAILNRRVTIQPIQVCNNFGLACATMKFFEPETDKIWAQAGIDIRFLPSVKLNKTSFLTIDNSTELTSLFGGTGNKQHPDSNVINMWFLDKLILGGGTTFGVTQSLGARNIAIAKDTFTFNRGIGRRDTIAHEIGHSLGLGHNTFGAGGRLNLMTDGSSRAIPSSVNDIFPSGAKTDQLTSGQINKAKSSKYARCINSIFGICLPFGVLDSASVADEESAIDTSFPNEVAIEESPETIDPSQFLIEALSIEEIAEVSVPEPSTNLALLGVGIFSLYWQFKSKRDSFKST</sequence>
<keyword evidence="3" id="KW-1185">Reference proteome</keyword>